<dbReference type="InterPro" id="IPR041498">
    <property type="entry name" value="Big_6"/>
</dbReference>
<dbReference type="OrthoDB" id="3193440at2"/>
<reference evidence="3 4" key="1">
    <citation type="submission" date="2018-07" db="EMBL/GenBank/DDBJ databases">
        <title>Bacillus sp. YLB-04 draft genome sequence.</title>
        <authorList>
            <person name="Yu L."/>
            <person name="Tang X."/>
        </authorList>
    </citation>
    <scope>NUCLEOTIDE SEQUENCE [LARGE SCALE GENOMIC DNA]</scope>
    <source>
        <strain evidence="3 4">YLB-04</strain>
    </source>
</reference>
<feature type="domain" description="Bacterial Ig" evidence="2">
    <location>
        <begin position="939"/>
        <end position="1005"/>
    </location>
</feature>
<protein>
    <recommendedName>
        <fullName evidence="2">Bacterial Ig domain-containing protein</fullName>
    </recommendedName>
</protein>
<gene>
    <name evidence="3" type="ORF">DRW41_06035</name>
</gene>
<dbReference type="Gene3D" id="2.60.40.10">
    <property type="entry name" value="Immunoglobulins"/>
    <property type="match status" value="1"/>
</dbReference>
<keyword evidence="1" id="KW-0732">Signal</keyword>
<feature type="chain" id="PRO_5017734062" description="Bacterial Ig domain-containing protein" evidence="1">
    <location>
        <begin position="30"/>
        <end position="1008"/>
    </location>
</feature>
<dbReference type="AlphaFoldDB" id="A0A3D8GSF1"/>
<dbReference type="Pfam" id="PF17936">
    <property type="entry name" value="Big_6"/>
    <property type="match status" value="1"/>
</dbReference>
<evidence type="ECO:0000313" key="3">
    <source>
        <dbReference type="EMBL" id="RDU37403.1"/>
    </source>
</evidence>
<dbReference type="EMBL" id="QNQT01000002">
    <property type="protein sequence ID" value="RDU37403.1"/>
    <property type="molecule type" value="Genomic_DNA"/>
</dbReference>
<feature type="signal peptide" evidence="1">
    <location>
        <begin position="1"/>
        <end position="29"/>
    </location>
</feature>
<evidence type="ECO:0000259" key="2">
    <source>
        <dbReference type="Pfam" id="PF17936"/>
    </source>
</evidence>
<evidence type="ECO:0000313" key="4">
    <source>
        <dbReference type="Proteomes" id="UP000257144"/>
    </source>
</evidence>
<organism evidence="3 4">
    <name type="scientific">Neobacillus piezotolerans</name>
    <dbReference type="NCBI Taxonomy" id="2259171"/>
    <lineage>
        <taxon>Bacteria</taxon>
        <taxon>Bacillati</taxon>
        <taxon>Bacillota</taxon>
        <taxon>Bacilli</taxon>
        <taxon>Bacillales</taxon>
        <taxon>Bacillaceae</taxon>
        <taxon>Neobacillus</taxon>
    </lineage>
</organism>
<comment type="caution">
    <text evidence="3">The sequence shown here is derived from an EMBL/GenBank/DDBJ whole genome shotgun (WGS) entry which is preliminary data.</text>
</comment>
<dbReference type="RefSeq" id="WP_115451077.1">
    <property type="nucleotide sequence ID" value="NZ_QNQT01000002.1"/>
</dbReference>
<sequence length="1008" mass="108928">MKKKSIAKKWGSTLLVTTLILNASPMALAAPAAQPNEKTVTTGRTEMNKMTGKINLNPIPARVDNANTVLLSGTVVIDGPKLELKVNDQIVSPKLTKMSDTVWAFEYVHPLDEKNLKNKNDEQITIDAYTVYQNGKTAGQVHTSAPSVFTTVDLTPPDINFNDYTKDWTNQSITVFATMNEKGTLNANSHTFDENGSFTFVATDLAGNVTEKTITIDNIDKVAPKAEVQYSTKSPINTEVVATIKANESVTYTNIDQLPEYVAFTEEASTLTFSENASFELKFIDRAGNPGSVNVSVNNIDKKAPVGSITLTTSEWTNQDVTATVAVTKPVTFTNLNELPETVAFKTVDELTYTLTFTENENINLKFKDAAGNTAEVNVNISNIDKVAPTAEVSYSTEKLTNQDVVVTIEPSEDVTILNNEGSLSKTFTENGEFVFHFVDMAGNRGSAKVSVKNIDKIAPKITISEYATDWTNQDVTVTASMDEDGTLNAVSYTFTENGSFEFVATDLAGNVTRYTVQINNIDKVAPEITVKPYNTDWTNQDITVEVLMDEEGTLNKQSHTFAENGSFTFIATDRAGNITEKTVTISNIDKIAPEITVEDYVTSPTNKDITVKVSMNEPGTLNQESYTFEENGEFEFIATDRAGNETKKKIVITNIDKVAPSITVFTYNTSPTNQDVVVTAETNEGTLNATSHTFTENGSFDFIATDDAGNETVETITITNIDKVPPIITVNPYNGEPTNQDVIVTVETNEGTLNASSHIFTVNGKFEFVASDEAGNVTKVTVSINNIDKTPPTVSDVINGFAYNIDVKPTFDEGTATLNGKPYHLGTAVSAEGSYILIVTDSVGNATTVTFTIDKTAPVVSGVLNNQYTKEDVIPTFNEGTATLNGKTFVSGTPVSSEGVYTLVVRDAAGNETKVSFTIDKTAPSLTGVSAANDNNGKNAKTTVSGSAEPEATINVYVGKDLVGSGTVASNGRFSFELTKSQGRDTELIVRAFDRANNSTEVKVKVK</sequence>
<proteinExistence type="predicted"/>
<dbReference type="InterPro" id="IPR013783">
    <property type="entry name" value="Ig-like_fold"/>
</dbReference>
<dbReference type="Proteomes" id="UP000257144">
    <property type="component" value="Unassembled WGS sequence"/>
</dbReference>
<keyword evidence="4" id="KW-1185">Reference proteome</keyword>
<name>A0A3D8GSF1_9BACI</name>
<accession>A0A3D8GSF1</accession>
<evidence type="ECO:0000256" key="1">
    <source>
        <dbReference type="SAM" id="SignalP"/>
    </source>
</evidence>